<dbReference type="EC" id="3.4.-.-" evidence="10"/>
<keyword evidence="4" id="KW-0720">Serine protease</keyword>
<dbReference type="PROSITE" id="PS51257">
    <property type="entry name" value="PROKAR_LIPOPROTEIN"/>
    <property type="match status" value="1"/>
</dbReference>
<dbReference type="InterPro" id="IPR000209">
    <property type="entry name" value="Peptidase_S8/S53_dom"/>
</dbReference>
<accession>A0AB39UML0</accession>
<dbReference type="InterPro" id="IPR050131">
    <property type="entry name" value="Peptidase_S8_subtilisin-like"/>
</dbReference>
<feature type="domain" description="Peptidase S8/S53" evidence="7">
    <location>
        <begin position="38"/>
        <end position="225"/>
    </location>
</feature>
<evidence type="ECO:0000313" key="9">
    <source>
        <dbReference type="EMBL" id="XDS48871.1"/>
    </source>
</evidence>
<dbReference type="AlphaFoldDB" id="A0AB39UML0"/>
<evidence type="ECO:0000256" key="5">
    <source>
        <dbReference type="PROSITE-ProRule" id="PRU01240"/>
    </source>
</evidence>
<evidence type="ECO:0000256" key="1">
    <source>
        <dbReference type="ARBA" id="ARBA00011073"/>
    </source>
</evidence>
<keyword evidence="3 10" id="KW-0378">Hydrolase</keyword>
<dbReference type="Pfam" id="PF00082">
    <property type="entry name" value="Peptidase_S8"/>
    <property type="match status" value="1"/>
</dbReference>
<dbReference type="EMBL" id="CP129675">
    <property type="protein sequence ID" value="XDS46350.1"/>
    <property type="molecule type" value="Genomic_DNA"/>
</dbReference>
<feature type="chain" id="PRO_5044175390" evidence="6">
    <location>
        <begin position="23"/>
        <end position="238"/>
    </location>
</feature>
<dbReference type="KEGG" id="bfk:QN062_06745"/>
<comment type="similarity">
    <text evidence="1 5">Belongs to the peptidase S8 family.</text>
</comment>
<evidence type="ECO:0000256" key="3">
    <source>
        <dbReference type="ARBA" id="ARBA00022801"/>
    </source>
</evidence>
<evidence type="ECO:0000256" key="6">
    <source>
        <dbReference type="SAM" id="SignalP"/>
    </source>
</evidence>
<name>A0AB39UML0_9BIFI</name>
<dbReference type="PANTHER" id="PTHR43806:SF11">
    <property type="entry name" value="CEREVISIN-RELATED"/>
    <property type="match status" value="1"/>
</dbReference>
<dbReference type="RefSeq" id="WP_369341068.1">
    <property type="nucleotide sequence ID" value="NZ_CP129675.1"/>
</dbReference>
<evidence type="ECO:0000259" key="7">
    <source>
        <dbReference type="Pfam" id="PF00082"/>
    </source>
</evidence>
<dbReference type="GO" id="GO:0006508">
    <property type="term" value="P:proteolysis"/>
    <property type="evidence" value="ECO:0007669"/>
    <property type="project" value="UniProtKB-KW"/>
</dbReference>
<dbReference type="PROSITE" id="PS51892">
    <property type="entry name" value="SUBTILASE"/>
    <property type="match status" value="1"/>
</dbReference>
<dbReference type="InterPro" id="IPR036852">
    <property type="entry name" value="Peptidase_S8/S53_dom_sf"/>
</dbReference>
<feature type="signal peptide" evidence="6">
    <location>
        <begin position="1"/>
        <end position="22"/>
    </location>
</feature>
<evidence type="ECO:0000313" key="8">
    <source>
        <dbReference type="EMBL" id="XDS46350.1"/>
    </source>
</evidence>
<proteinExistence type="inferred from homology"/>
<protein>
    <submittedName>
        <fullName evidence="10">S8/S53 family peptidase</fullName>
        <ecNumber evidence="10">3.4.-.-</ecNumber>
    </submittedName>
</protein>
<dbReference type="Gene3D" id="3.40.50.200">
    <property type="entry name" value="Peptidase S8/S53 domain"/>
    <property type="match status" value="1"/>
</dbReference>
<organism evidence="10">
    <name type="scientific">Bifidobacterium fermentum</name>
    <dbReference type="NCBI Taxonomy" id="3059035"/>
    <lineage>
        <taxon>Bacteria</taxon>
        <taxon>Bacillati</taxon>
        <taxon>Actinomycetota</taxon>
        <taxon>Actinomycetes</taxon>
        <taxon>Bifidobacteriales</taxon>
        <taxon>Bifidobacteriaceae</taxon>
        <taxon>Bifidobacterium</taxon>
    </lineage>
</organism>
<dbReference type="CDD" id="cd00306">
    <property type="entry name" value="Peptidases_S8_S53"/>
    <property type="match status" value="1"/>
</dbReference>
<evidence type="ECO:0000256" key="4">
    <source>
        <dbReference type="ARBA" id="ARBA00022825"/>
    </source>
</evidence>
<dbReference type="EMBL" id="CP129682">
    <property type="protein sequence ID" value="XDS48871.1"/>
    <property type="molecule type" value="Genomic_DNA"/>
</dbReference>
<dbReference type="EMBL" id="CP129683">
    <property type="protein sequence ID" value="XDS50096.1"/>
    <property type="molecule type" value="Genomic_DNA"/>
</dbReference>
<keyword evidence="2" id="KW-0645">Protease</keyword>
<gene>
    <name evidence="10" type="ORF">QN062_06745</name>
    <name evidence="9" type="ORF">QN216_00940</name>
    <name evidence="8" type="ORF">QN217_09510</name>
</gene>
<evidence type="ECO:0000256" key="2">
    <source>
        <dbReference type="ARBA" id="ARBA00022670"/>
    </source>
</evidence>
<comment type="caution">
    <text evidence="5">Lacks conserved residue(s) required for the propagation of feature annotation.</text>
</comment>
<reference evidence="10" key="1">
    <citation type="submission" date="2023-07" db="EMBL/GenBank/DDBJ databases">
        <title>Bifidobacterium aquikefiriaerophilum sp. nov. and Bifidobacterium eccum sp. nov., isolated from water kefir.</title>
        <authorList>
            <person name="Breselge S."/>
            <person name="Bellassi P."/>
            <person name="Barcenilla C."/>
            <person name="Alvarez-Ordonez A."/>
            <person name="Morelli L."/>
            <person name="Cotter P.D."/>
        </authorList>
    </citation>
    <scope>NUCLEOTIDE SEQUENCE</scope>
    <source>
        <strain evidence="10">WK012_4_13</strain>
        <strain evidence="9">WK013_4_14</strain>
        <strain evidence="8">WK048_4_13</strain>
    </source>
</reference>
<keyword evidence="6" id="KW-0732">Signal</keyword>
<evidence type="ECO:0000313" key="10">
    <source>
        <dbReference type="EMBL" id="XDS50096.1"/>
    </source>
</evidence>
<dbReference type="GO" id="GO:0004252">
    <property type="term" value="F:serine-type endopeptidase activity"/>
    <property type="evidence" value="ECO:0007669"/>
    <property type="project" value="InterPro"/>
</dbReference>
<dbReference type="PANTHER" id="PTHR43806">
    <property type="entry name" value="PEPTIDASE S8"/>
    <property type="match status" value="1"/>
</dbReference>
<dbReference type="SUPFAM" id="SSF52743">
    <property type="entry name" value="Subtilisin-like"/>
    <property type="match status" value="1"/>
</dbReference>
<sequence>MRFTAFYFLVLTFAWCSLLVGCAESGETTPEGAALGGSVTVALIDTGVPAKVDAFDGFDIDYDDSAPVGAHATMMLSVILGVNASGAERIDAKTIRIKCYSVPNGGADGLAEAINQALTDKAQILSISMGIRVSSQRLEQAVELATDSGVDVYAAAGNVPFLKADYPARLKGVISVGAIDSNGAYWEDSCRDPIDLTALGVDVPAINERQEVEYISGTSAATAMAVRQKLARDVSLTN</sequence>